<reference evidence="2" key="1">
    <citation type="submission" date="2021-11" db="EMBL/GenBank/DDBJ databases">
        <title>BS-T2-15 a new species belonging to the Comamonadaceae family isolated from the soil of a French oak forest.</title>
        <authorList>
            <person name="Mieszkin S."/>
            <person name="Alain K."/>
        </authorList>
    </citation>
    <scope>NUCLEOTIDE SEQUENCE</scope>
    <source>
        <strain evidence="2">BS-T2-15</strain>
    </source>
</reference>
<name>A0A9X2C1A0_9BURK</name>
<dbReference type="RefSeq" id="WP_275684098.1">
    <property type="nucleotide sequence ID" value="NZ_JAJLJH010000007.1"/>
</dbReference>
<evidence type="ECO:0000313" key="3">
    <source>
        <dbReference type="Proteomes" id="UP001139353"/>
    </source>
</evidence>
<accession>A0A9X2C1A0</accession>
<dbReference type="InterPro" id="IPR023614">
    <property type="entry name" value="Porin_dom_sf"/>
</dbReference>
<dbReference type="SUPFAM" id="SSF56935">
    <property type="entry name" value="Porins"/>
    <property type="match status" value="1"/>
</dbReference>
<organism evidence="2 3">
    <name type="scientific">Scleromatobacter humisilvae</name>
    <dbReference type="NCBI Taxonomy" id="2897159"/>
    <lineage>
        <taxon>Bacteria</taxon>
        <taxon>Pseudomonadati</taxon>
        <taxon>Pseudomonadota</taxon>
        <taxon>Betaproteobacteria</taxon>
        <taxon>Burkholderiales</taxon>
        <taxon>Sphaerotilaceae</taxon>
        <taxon>Scleromatobacter</taxon>
    </lineage>
</organism>
<protein>
    <recommendedName>
        <fullName evidence="4">Porin</fullName>
    </recommendedName>
</protein>
<dbReference type="AlphaFoldDB" id="A0A9X2C1A0"/>
<dbReference type="EMBL" id="JAJLJH010000007">
    <property type="protein sequence ID" value="MCK9688052.1"/>
    <property type="molecule type" value="Genomic_DNA"/>
</dbReference>
<dbReference type="Gene3D" id="2.40.160.10">
    <property type="entry name" value="Porin"/>
    <property type="match status" value="1"/>
</dbReference>
<keyword evidence="1" id="KW-0175">Coiled coil</keyword>
<evidence type="ECO:0000313" key="2">
    <source>
        <dbReference type="EMBL" id="MCK9688052.1"/>
    </source>
</evidence>
<sequence>MSVHPHAAGRAPAPSFRPIRLVAALALAVGLQSAALASPASDIADLKKALAAMKSDYDKRIGALESQLHDTQAELAKARSANAAAPVATASAPAPATAVAEGPASVAPIAPPATVAVDTSVAAPTAEASGGATAFNPQISLILSGTYAHTSQDPGQARITGFALPPGAEIGVGSRGFSLAESELALAANIDPWLAGNINLSITGDDTISAEEAFITTTALPNGFVLKAGRFFSGIGYLNSQHSHTWDFVDNPIAYQAMLGTQYADDGVQLHWLAPTDQYMEFGLEAGRGRSFPGDNASRNAAGMTAFTFHTGGDIGDSISWRGGLSFLQTQSNGQTLLFTNADDLGAAAGFTGRTRVAIADGVMKWAPNGNATHTYFKLQGEYIQSRRSGDLSGLPGVGENSLREIQSGGYIQGVYQFMPMWRVGLRTERLDPGHANFGEAGFLGLAGNGYHPTKNSIMVDFSESEFARFRLQFAQDRTRQGFVDNQFLLQYQTALGAHGAHAY</sequence>
<proteinExistence type="predicted"/>
<keyword evidence="3" id="KW-1185">Reference proteome</keyword>
<evidence type="ECO:0008006" key="4">
    <source>
        <dbReference type="Google" id="ProtNLM"/>
    </source>
</evidence>
<evidence type="ECO:0000256" key="1">
    <source>
        <dbReference type="SAM" id="Coils"/>
    </source>
</evidence>
<dbReference type="Proteomes" id="UP001139353">
    <property type="component" value="Unassembled WGS sequence"/>
</dbReference>
<feature type="coiled-coil region" evidence="1">
    <location>
        <begin position="54"/>
        <end position="81"/>
    </location>
</feature>
<comment type="caution">
    <text evidence="2">The sequence shown here is derived from an EMBL/GenBank/DDBJ whole genome shotgun (WGS) entry which is preliminary data.</text>
</comment>
<gene>
    <name evidence="2" type="ORF">LPC04_20300</name>
</gene>